<keyword evidence="3" id="KW-1185">Reference proteome</keyword>
<dbReference type="SUPFAM" id="SSF56300">
    <property type="entry name" value="Metallo-dependent phosphatases"/>
    <property type="match status" value="1"/>
</dbReference>
<accession>A0ABZ3IZF7</accession>
<dbReference type="InterPro" id="IPR051918">
    <property type="entry name" value="STPP_CPPED1"/>
</dbReference>
<dbReference type="EMBL" id="CP155571">
    <property type="protein sequence ID" value="XFO71355.1"/>
    <property type="molecule type" value="Genomic_DNA"/>
</dbReference>
<keyword evidence="2" id="KW-0378">Hydrolase</keyword>
<dbReference type="EC" id="3.1.4.53" evidence="2"/>
<dbReference type="Proteomes" id="UP000216052">
    <property type="component" value="Chromosome"/>
</dbReference>
<dbReference type="InterPro" id="IPR029052">
    <property type="entry name" value="Metallo-depent_PP-like"/>
</dbReference>
<dbReference type="Pfam" id="PF00149">
    <property type="entry name" value="Metallophos"/>
    <property type="match status" value="1"/>
</dbReference>
<feature type="domain" description="Calcineurin-like phosphoesterase" evidence="1">
    <location>
        <begin position="23"/>
        <end position="242"/>
    </location>
</feature>
<organism evidence="2 3">
    <name type="scientific">Sporomusa acidovorans (strain ATCC 49682 / DSM 3132 / Mol)</name>
    <dbReference type="NCBI Taxonomy" id="1123286"/>
    <lineage>
        <taxon>Bacteria</taxon>
        <taxon>Bacillati</taxon>
        <taxon>Bacillota</taxon>
        <taxon>Negativicutes</taxon>
        <taxon>Selenomonadales</taxon>
        <taxon>Sporomusaceae</taxon>
        <taxon>Sporomusa</taxon>
    </lineage>
</organism>
<name>A0ABZ3IZF7_SPOA4</name>
<evidence type="ECO:0000259" key="1">
    <source>
        <dbReference type="Pfam" id="PF00149"/>
    </source>
</evidence>
<dbReference type="GO" id="GO:0004115">
    <property type="term" value="F:3',5'-cyclic-AMP phosphodiesterase activity"/>
    <property type="evidence" value="ECO:0007669"/>
    <property type="project" value="UniProtKB-EC"/>
</dbReference>
<gene>
    <name evidence="2" type="primary">cpdA_2</name>
    <name evidence="2" type="ORF">SPACI_013700</name>
</gene>
<reference evidence="2" key="1">
    <citation type="submission" date="2024-05" db="EMBL/GenBank/DDBJ databases">
        <title>Isolation and characterization of Sporomusa carbonis sp. nov., a carboxydotrophic hydrogenogen in the genus of Sporomusa isolated from a charcoal burning pile.</title>
        <authorList>
            <person name="Boeer T."/>
            <person name="Rosenbaum F."/>
            <person name="Eysell L."/>
            <person name="Mueller V."/>
            <person name="Daniel R."/>
            <person name="Poehlein A."/>
        </authorList>
    </citation>
    <scope>NUCLEOTIDE SEQUENCE [LARGE SCALE GENOMIC DNA]</scope>
    <source>
        <strain evidence="2">DSM 3132</strain>
    </source>
</reference>
<evidence type="ECO:0000313" key="2">
    <source>
        <dbReference type="EMBL" id="XFO71355.1"/>
    </source>
</evidence>
<dbReference type="PANTHER" id="PTHR43143">
    <property type="entry name" value="METALLOPHOSPHOESTERASE, CALCINEURIN SUPERFAMILY"/>
    <property type="match status" value="1"/>
</dbReference>
<dbReference type="PANTHER" id="PTHR43143:SF1">
    <property type="entry name" value="SERINE_THREONINE-PROTEIN PHOSPHATASE CPPED1"/>
    <property type="match status" value="1"/>
</dbReference>
<proteinExistence type="predicted"/>
<dbReference type="InterPro" id="IPR004843">
    <property type="entry name" value="Calcineurin-like_PHP"/>
</dbReference>
<sequence length="307" mass="35618">MLGKLLVPAISADSVSVTQEYYRIVLLGDPHLPVRKHVVLDLHKQQKILDAKNRVVYDVNSWEDVNQIIVLGDIAAQFGNVEEYDYARQYFSQCKKTVSFIAGNHDYMYCDDFSPEGKFVLADAITREQKLNRFKETLKQPELFFSQKVGQYLLVFLSPDSLDSRHLTQISNPQINWLKNELSRNKTTPTIVFFHAPLAGTLYKYNKNVNTPNFISQPKETIKEILDDNLQIIMWVSGHTHTSAKNSSFVSNVNIFGGHITNIHNTDMDRERIWTNSLYLYPDRVLIKTFNHKDQTWEENLERTVYL</sequence>
<dbReference type="Gene3D" id="3.60.21.10">
    <property type="match status" value="1"/>
</dbReference>
<protein>
    <submittedName>
        <fullName evidence="2">3',5'-cyclic adenosine monophosphate phosphodiesterase CpdA</fullName>
        <ecNumber evidence="2">3.1.4.53</ecNumber>
    </submittedName>
</protein>
<evidence type="ECO:0000313" key="3">
    <source>
        <dbReference type="Proteomes" id="UP000216052"/>
    </source>
</evidence>